<sequence length="114" mass="12477">MYTRKPYRALDRTLVVDTRVRSVSGQQNAILTSNSTAAGIPQDEPYMEQRVVVGPEGYELRPTQNVLFITVAEPIKMQLGTTAITIEGQFVLTGKQPACVLVSDVPVTVNVIQS</sequence>
<reference evidence="1 2" key="1">
    <citation type="submission" date="2020-12" db="EMBL/GenBank/DDBJ databases">
        <title>Complete genome sequence of Erwinia phage pEa_SNUABM_5.</title>
        <authorList>
            <person name="Kim S.G."/>
            <person name="Lee S.B."/>
            <person name="Kwon J."/>
            <person name="Park S.C."/>
        </authorList>
    </citation>
    <scope>NUCLEOTIDE SEQUENCE [LARGE SCALE GENOMIC DNA]</scope>
</reference>
<gene>
    <name evidence="1" type="ORF">pEaSNUABM5_00143</name>
</gene>
<organism evidence="1 2">
    <name type="scientific">Erwinia phage pEa_SNUABM_5</name>
    <dbReference type="NCBI Taxonomy" id="2797313"/>
    <lineage>
        <taxon>Viruses</taxon>
        <taxon>Duplodnaviria</taxon>
        <taxon>Heunggongvirae</taxon>
        <taxon>Uroviricota</taxon>
        <taxon>Caudoviricetes</taxon>
        <taxon>Rivsvirus</taxon>
        <taxon>Rivsvirus SNUABM5</taxon>
    </lineage>
</organism>
<protein>
    <submittedName>
        <fullName evidence="1">Uncharacterized protein</fullName>
    </submittedName>
</protein>
<keyword evidence="2" id="KW-1185">Reference proteome</keyword>
<accession>A0A7T8IVN0</accession>
<dbReference type="Proteomes" id="UP000596123">
    <property type="component" value="Segment"/>
</dbReference>
<proteinExistence type="predicted"/>
<evidence type="ECO:0000313" key="1">
    <source>
        <dbReference type="EMBL" id="QQO90285.1"/>
    </source>
</evidence>
<name>A0A7T8IVN0_9CAUD</name>
<dbReference type="EMBL" id="MW366843">
    <property type="protein sequence ID" value="QQO90285.1"/>
    <property type="molecule type" value="Genomic_DNA"/>
</dbReference>
<evidence type="ECO:0000313" key="2">
    <source>
        <dbReference type="Proteomes" id="UP000596123"/>
    </source>
</evidence>